<dbReference type="SMART" id="SM00278">
    <property type="entry name" value="HhH1"/>
    <property type="match status" value="2"/>
</dbReference>
<evidence type="ECO:0000256" key="1">
    <source>
        <dbReference type="SAM" id="Phobius"/>
    </source>
</evidence>
<organism evidence="3">
    <name type="scientific">hydrothermal vent metagenome</name>
    <dbReference type="NCBI Taxonomy" id="652676"/>
    <lineage>
        <taxon>unclassified sequences</taxon>
        <taxon>metagenomes</taxon>
        <taxon>ecological metagenomes</taxon>
    </lineage>
</organism>
<dbReference type="GO" id="GO:0003677">
    <property type="term" value="F:DNA binding"/>
    <property type="evidence" value="ECO:0007669"/>
    <property type="project" value="InterPro"/>
</dbReference>
<dbReference type="SUPFAM" id="SSF47781">
    <property type="entry name" value="RuvA domain 2-like"/>
    <property type="match status" value="1"/>
</dbReference>
<feature type="domain" description="Helix-hairpin-helix DNA-binding motif class 1" evidence="2">
    <location>
        <begin position="33"/>
        <end position="52"/>
    </location>
</feature>
<accession>A0A1W1CNI4</accession>
<keyword evidence="1" id="KW-0812">Transmembrane</keyword>
<reference evidence="3" key="1">
    <citation type="submission" date="2016-10" db="EMBL/GenBank/DDBJ databases">
        <authorList>
            <person name="de Groot N.N."/>
        </authorList>
    </citation>
    <scope>NUCLEOTIDE SEQUENCE</scope>
</reference>
<evidence type="ECO:0000259" key="2">
    <source>
        <dbReference type="SMART" id="SM00278"/>
    </source>
</evidence>
<proteinExistence type="predicted"/>
<feature type="transmembrane region" description="Helical" evidence="1">
    <location>
        <begin position="103"/>
        <end position="122"/>
    </location>
</feature>
<feature type="transmembrane region" description="Helical" evidence="1">
    <location>
        <begin position="72"/>
        <end position="91"/>
    </location>
</feature>
<dbReference type="InterPro" id="IPR010994">
    <property type="entry name" value="RuvA_2-like"/>
</dbReference>
<dbReference type="Pfam" id="PF12836">
    <property type="entry name" value="HHH_3"/>
    <property type="match status" value="1"/>
</dbReference>
<dbReference type="GO" id="GO:0015627">
    <property type="term" value="C:type II protein secretion system complex"/>
    <property type="evidence" value="ECO:0007669"/>
    <property type="project" value="TreeGrafter"/>
</dbReference>
<sequence>MFDELLELNGIGKSKSQKIINYREINGCFKSINDLANIDGISEKIIANNKTNLSLGICKTADLKNTSSLIDVLLDPINIIFVIIIFILGFIDHKTGKDLKSQIVSVGVLGTFVGIFIGLQAFNPEDITNSVNDILVGLKTAFFTSIVGISVSTILSVKETLRSKIENE</sequence>
<dbReference type="PANTHER" id="PTHR21180">
    <property type="entry name" value="ENDONUCLEASE/EXONUCLEASE/PHOSPHATASE FAMILY DOMAIN-CONTAINING PROTEIN 1"/>
    <property type="match status" value="1"/>
</dbReference>
<dbReference type="EMBL" id="FPHF01000095">
    <property type="protein sequence ID" value="SFV67339.1"/>
    <property type="molecule type" value="Genomic_DNA"/>
</dbReference>
<name>A0A1W1CNI4_9ZZZZ</name>
<dbReference type="GO" id="GO:0006281">
    <property type="term" value="P:DNA repair"/>
    <property type="evidence" value="ECO:0007669"/>
    <property type="project" value="InterPro"/>
</dbReference>
<keyword evidence="1" id="KW-0472">Membrane</keyword>
<evidence type="ECO:0000313" key="3">
    <source>
        <dbReference type="EMBL" id="SFV67339.1"/>
    </source>
</evidence>
<dbReference type="InterPro" id="IPR051675">
    <property type="entry name" value="Endo/Exo/Phosphatase_dom_1"/>
</dbReference>
<feature type="transmembrane region" description="Helical" evidence="1">
    <location>
        <begin position="134"/>
        <end position="157"/>
    </location>
</feature>
<dbReference type="InterPro" id="IPR003583">
    <property type="entry name" value="Hlx-hairpin-Hlx_DNA-bd_motif"/>
</dbReference>
<keyword evidence="1" id="KW-1133">Transmembrane helix</keyword>
<protein>
    <submittedName>
        <fullName evidence="3">PUTATIVE MEMBRANE PROTEIN</fullName>
    </submittedName>
</protein>
<dbReference type="AlphaFoldDB" id="A0A1W1CNI4"/>
<dbReference type="PANTHER" id="PTHR21180:SF32">
    <property type="entry name" value="ENDONUCLEASE_EXONUCLEASE_PHOSPHATASE FAMILY DOMAIN-CONTAINING PROTEIN 1"/>
    <property type="match status" value="1"/>
</dbReference>
<feature type="domain" description="Helix-hairpin-helix DNA-binding motif class 1" evidence="2">
    <location>
        <begin position="3"/>
        <end position="22"/>
    </location>
</feature>
<dbReference type="Gene3D" id="1.10.150.280">
    <property type="entry name" value="AF1531-like domain"/>
    <property type="match status" value="1"/>
</dbReference>
<gene>
    <name evidence="3" type="ORF">MNB_SM-4-213</name>
</gene>
<dbReference type="GO" id="GO:0015628">
    <property type="term" value="P:protein secretion by the type II secretion system"/>
    <property type="evidence" value="ECO:0007669"/>
    <property type="project" value="TreeGrafter"/>
</dbReference>